<feature type="domain" description="Inosine/uridine-preferring nucleoside hydrolase" evidence="3">
    <location>
        <begin position="5"/>
        <end position="294"/>
    </location>
</feature>
<sequence>MSKGIILDCDPGIDDALALILALASPELDVKAVTSVSGNRPVDQTFENARRLVALAGRADIPVFRGAHSPLDRTEPRSNLVHGEDGLGGVLLPPSGAPVEGTIAAQAILDFLAREPEGTVTLVAIGPLTNLALAFAMDPDVFRRAERLAIMGGAVRVPGNVTPAAEFNFWADPLAADRILQAGVPVELFGLDVTAQAICTPDWLDAIAALPGPVGAPLSGMIAAYFREDPLLHDPCPLAWLVAPALFTSVPMCVRVETAGHYSSGNAVGWTAERADAPGPANAKVHTSVDCNGLLDLMLDRIRSLSERTLKP</sequence>
<dbReference type="OrthoDB" id="9797882at2"/>
<evidence type="ECO:0000259" key="3">
    <source>
        <dbReference type="Pfam" id="PF01156"/>
    </source>
</evidence>
<dbReference type="InterPro" id="IPR036452">
    <property type="entry name" value="Ribo_hydro-like"/>
</dbReference>
<evidence type="ECO:0000256" key="2">
    <source>
        <dbReference type="ARBA" id="ARBA00023295"/>
    </source>
</evidence>
<evidence type="ECO:0000313" key="5">
    <source>
        <dbReference type="Proteomes" id="UP000198926"/>
    </source>
</evidence>
<dbReference type="AlphaFoldDB" id="A0A1I6ME99"/>
<dbReference type="GO" id="GO:0005829">
    <property type="term" value="C:cytosol"/>
    <property type="evidence" value="ECO:0007669"/>
    <property type="project" value="TreeGrafter"/>
</dbReference>
<dbReference type="Pfam" id="PF01156">
    <property type="entry name" value="IU_nuc_hydro"/>
    <property type="match status" value="1"/>
</dbReference>
<keyword evidence="1 4" id="KW-0378">Hydrolase</keyword>
<reference evidence="4 5" key="1">
    <citation type="submission" date="2016-10" db="EMBL/GenBank/DDBJ databases">
        <authorList>
            <person name="de Groot N.N."/>
        </authorList>
    </citation>
    <scope>NUCLEOTIDE SEQUENCE [LARGE SCALE GENOMIC DNA]</scope>
    <source>
        <strain evidence="4 5">DSM 29433</strain>
    </source>
</reference>
<dbReference type="EMBL" id="FOZM01000001">
    <property type="protein sequence ID" value="SFS13928.1"/>
    <property type="molecule type" value="Genomic_DNA"/>
</dbReference>
<keyword evidence="2" id="KW-0326">Glycosidase</keyword>
<dbReference type="GO" id="GO:0006152">
    <property type="term" value="P:purine nucleoside catabolic process"/>
    <property type="evidence" value="ECO:0007669"/>
    <property type="project" value="TreeGrafter"/>
</dbReference>
<dbReference type="GO" id="GO:0008477">
    <property type="term" value="F:purine nucleosidase activity"/>
    <property type="evidence" value="ECO:0007669"/>
    <property type="project" value="TreeGrafter"/>
</dbReference>
<dbReference type="PANTHER" id="PTHR12304">
    <property type="entry name" value="INOSINE-URIDINE PREFERRING NUCLEOSIDE HYDROLASE"/>
    <property type="match status" value="1"/>
</dbReference>
<dbReference type="InterPro" id="IPR001910">
    <property type="entry name" value="Inosine/uridine_hydrolase_dom"/>
</dbReference>
<evidence type="ECO:0000313" key="4">
    <source>
        <dbReference type="EMBL" id="SFS13928.1"/>
    </source>
</evidence>
<dbReference type="STRING" id="1123755.SAMN05444714_1625"/>
<dbReference type="RefSeq" id="WP_090206184.1">
    <property type="nucleotide sequence ID" value="NZ_FOZM01000001.1"/>
</dbReference>
<evidence type="ECO:0000256" key="1">
    <source>
        <dbReference type="ARBA" id="ARBA00022801"/>
    </source>
</evidence>
<dbReference type="PANTHER" id="PTHR12304:SF4">
    <property type="entry name" value="URIDINE NUCLEOSIDASE"/>
    <property type="match status" value="1"/>
</dbReference>
<protein>
    <submittedName>
        <fullName evidence="4">Pyrimidine-specific ribonucleoside hydrolase</fullName>
    </submittedName>
</protein>
<name>A0A1I6ME99_9RHOB</name>
<accession>A0A1I6ME99</accession>
<organism evidence="4 5">
    <name type="scientific">Yoonia litorea</name>
    <dbReference type="NCBI Taxonomy" id="1123755"/>
    <lineage>
        <taxon>Bacteria</taxon>
        <taxon>Pseudomonadati</taxon>
        <taxon>Pseudomonadota</taxon>
        <taxon>Alphaproteobacteria</taxon>
        <taxon>Rhodobacterales</taxon>
        <taxon>Paracoccaceae</taxon>
        <taxon>Yoonia</taxon>
    </lineage>
</organism>
<dbReference type="Proteomes" id="UP000198926">
    <property type="component" value="Unassembled WGS sequence"/>
</dbReference>
<dbReference type="InterPro" id="IPR023186">
    <property type="entry name" value="IUNH"/>
</dbReference>
<dbReference type="Gene3D" id="3.90.245.10">
    <property type="entry name" value="Ribonucleoside hydrolase-like"/>
    <property type="match status" value="1"/>
</dbReference>
<keyword evidence="5" id="KW-1185">Reference proteome</keyword>
<gene>
    <name evidence="4" type="ORF">SAMN05444714_1625</name>
</gene>
<dbReference type="SUPFAM" id="SSF53590">
    <property type="entry name" value="Nucleoside hydrolase"/>
    <property type="match status" value="1"/>
</dbReference>
<proteinExistence type="predicted"/>